<feature type="binding site" evidence="4">
    <location>
        <position position="483"/>
    </location>
    <ligand>
        <name>ATP</name>
        <dbReference type="ChEBI" id="CHEBI:30616"/>
    </ligand>
</feature>
<dbReference type="InterPro" id="IPR008266">
    <property type="entry name" value="Tyr_kinase_AS"/>
</dbReference>
<dbReference type="InterPro" id="IPR001245">
    <property type="entry name" value="Ser-Thr/Tyr_kinase_cat_dom"/>
</dbReference>
<evidence type="ECO:0000259" key="6">
    <source>
        <dbReference type="PROSITE" id="PS50011"/>
    </source>
</evidence>
<dbReference type="PANTHER" id="PTHR44329:SF214">
    <property type="entry name" value="PROTEIN KINASE DOMAIN-CONTAINING PROTEIN"/>
    <property type="match status" value="1"/>
</dbReference>
<dbReference type="SUPFAM" id="SSF55781">
    <property type="entry name" value="GAF domain-like"/>
    <property type="match status" value="1"/>
</dbReference>
<gene>
    <name evidence="8" type="primary">PLEST005293</name>
    <name evidence="8" type="ORF">PLESTB_001371400</name>
</gene>
<dbReference type="PANTHER" id="PTHR44329">
    <property type="entry name" value="SERINE/THREONINE-PROTEIN KINASE TNNI3K-RELATED"/>
    <property type="match status" value="1"/>
</dbReference>
<dbReference type="InterPro" id="IPR051681">
    <property type="entry name" value="Ser/Thr_Kinases-Pseudokinases"/>
</dbReference>
<dbReference type="Gene3D" id="3.30.200.20">
    <property type="entry name" value="Phosphorylase Kinase, domain 1"/>
    <property type="match status" value="1"/>
</dbReference>
<dbReference type="InterPro" id="IPR000014">
    <property type="entry name" value="PAS"/>
</dbReference>
<dbReference type="PROSITE" id="PS50112">
    <property type="entry name" value="PAS"/>
    <property type="match status" value="1"/>
</dbReference>
<keyword evidence="2" id="KW-0716">Sensory transduction</keyword>
<dbReference type="Pfam" id="PF07714">
    <property type="entry name" value="PK_Tyr_Ser-Thr"/>
    <property type="match status" value="1"/>
</dbReference>
<dbReference type="GO" id="GO:0009881">
    <property type="term" value="F:photoreceptor activity"/>
    <property type="evidence" value="ECO:0007669"/>
    <property type="project" value="UniProtKB-KW"/>
</dbReference>
<evidence type="ECO:0008006" key="10">
    <source>
        <dbReference type="Google" id="ProtNLM"/>
    </source>
</evidence>
<evidence type="ECO:0000313" key="9">
    <source>
        <dbReference type="Proteomes" id="UP001165080"/>
    </source>
</evidence>
<keyword evidence="1" id="KW-0600">Photoreceptor protein</keyword>
<organism evidence="8 9">
    <name type="scientific">Pleodorina starrii</name>
    <dbReference type="NCBI Taxonomy" id="330485"/>
    <lineage>
        <taxon>Eukaryota</taxon>
        <taxon>Viridiplantae</taxon>
        <taxon>Chlorophyta</taxon>
        <taxon>core chlorophytes</taxon>
        <taxon>Chlorophyceae</taxon>
        <taxon>CS clade</taxon>
        <taxon>Chlamydomonadales</taxon>
        <taxon>Volvocaceae</taxon>
        <taxon>Pleodorina</taxon>
    </lineage>
</organism>
<dbReference type="InterPro" id="IPR035965">
    <property type="entry name" value="PAS-like_dom_sf"/>
</dbReference>
<dbReference type="Gene3D" id="3.30.450.20">
    <property type="entry name" value="PAS domain"/>
    <property type="match status" value="1"/>
</dbReference>
<keyword evidence="1" id="KW-0157">Chromophore</keyword>
<evidence type="ECO:0000256" key="4">
    <source>
        <dbReference type="PROSITE-ProRule" id="PRU10141"/>
    </source>
</evidence>
<evidence type="ECO:0000256" key="5">
    <source>
        <dbReference type="SAM" id="MobiDB-lite"/>
    </source>
</evidence>
<dbReference type="PROSITE" id="PS00109">
    <property type="entry name" value="PROTEIN_KINASE_TYR"/>
    <property type="match status" value="1"/>
</dbReference>
<dbReference type="GO" id="GO:0004674">
    <property type="term" value="F:protein serine/threonine kinase activity"/>
    <property type="evidence" value="ECO:0007669"/>
    <property type="project" value="TreeGrafter"/>
</dbReference>
<feature type="domain" description="Protein kinase" evidence="6">
    <location>
        <begin position="456"/>
        <end position="892"/>
    </location>
</feature>
<name>A0A9W6BUZ1_9CHLO</name>
<dbReference type="InterPro" id="IPR029016">
    <property type="entry name" value="GAF-like_dom_sf"/>
</dbReference>
<dbReference type="InterPro" id="IPR000719">
    <property type="entry name" value="Prot_kinase_dom"/>
</dbReference>
<feature type="region of interest" description="Disordered" evidence="5">
    <location>
        <begin position="616"/>
        <end position="640"/>
    </location>
</feature>
<dbReference type="InterPro" id="IPR017441">
    <property type="entry name" value="Protein_kinase_ATP_BS"/>
</dbReference>
<dbReference type="Gene3D" id="1.10.510.10">
    <property type="entry name" value="Transferase(Phosphotransferase) domain 1"/>
    <property type="match status" value="1"/>
</dbReference>
<dbReference type="Gene3D" id="3.30.450.40">
    <property type="match status" value="1"/>
</dbReference>
<dbReference type="EMBL" id="BRXU01000023">
    <property type="protein sequence ID" value="GLC58533.1"/>
    <property type="molecule type" value="Genomic_DNA"/>
</dbReference>
<dbReference type="PROSITE" id="PS00107">
    <property type="entry name" value="PROTEIN_KINASE_ATP"/>
    <property type="match status" value="1"/>
</dbReference>
<evidence type="ECO:0000256" key="3">
    <source>
        <dbReference type="ARBA" id="ARBA00023170"/>
    </source>
</evidence>
<dbReference type="AlphaFoldDB" id="A0A9W6BUZ1"/>
<evidence type="ECO:0000259" key="7">
    <source>
        <dbReference type="PROSITE" id="PS50112"/>
    </source>
</evidence>
<evidence type="ECO:0000256" key="1">
    <source>
        <dbReference type="ARBA" id="ARBA00022543"/>
    </source>
</evidence>
<keyword evidence="9" id="KW-1185">Reference proteome</keyword>
<dbReference type="SMART" id="SM00065">
    <property type="entry name" value="GAF"/>
    <property type="match status" value="1"/>
</dbReference>
<dbReference type="GO" id="GO:0005524">
    <property type="term" value="F:ATP binding"/>
    <property type="evidence" value="ECO:0007669"/>
    <property type="project" value="UniProtKB-UniRule"/>
</dbReference>
<proteinExistence type="predicted"/>
<feature type="domain" description="PAS" evidence="7">
    <location>
        <begin position="273"/>
        <end position="328"/>
    </location>
</feature>
<dbReference type="InterPro" id="IPR011009">
    <property type="entry name" value="Kinase-like_dom_sf"/>
</dbReference>
<dbReference type="PROSITE" id="PS50011">
    <property type="entry name" value="PROTEIN_KINASE_DOM"/>
    <property type="match status" value="1"/>
</dbReference>
<dbReference type="SUPFAM" id="SSF55785">
    <property type="entry name" value="PYP-like sensor domain (PAS domain)"/>
    <property type="match status" value="1"/>
</dbReference>
<evidence type="ECO:0000313" key="8">
    <source>
        <dbReference type="EMBL" id="GLC58533.1"/>
    </source>
</evidence>
<keyword evidence="4" id="KW-0547">Nucleotide-binding</keyword>
<dbReference type="InterPro" id="IPR003018">
    <property type="entry name" value="GAF"/>
</dbReference>
<dbReference type="SUPFAM" id="SSF56112">
    <property type="entry name" value="Protein kinase-like (PK-like)"/>
    <property type="match status" value="1"/>
</dbReference>
<accession>A0A9W6BUZ1</accession>
<dbReference type="Proteomes" id="UP001165080">
    <property type="component" value="Unassembled WGS sequence"/>
</dbReference>
<keyword evidence="3" id="KW-0675">Receptor</keyword>
<evidence type="ECO:0000256" key="2">
    <source>
        <dbReference type="ARBA" id="ARBA00022606"/>
    </source>
</evidence>
<sequence length="893" mass="95085">MARPEFCFMHIWLPLWEEATYVHFLCQSGVSPRFSPVPVLQHLEIVAGKARVKDGKAAIDSNAIDSSLILNVLDHENGPAKGLPYQVHYLGPPVPPCEDARLATIRALDKMAVDKPEEDPEIASILRLCTSMFQAPVALVALFDAKRVYVSGSEGGVIPCGDFPWRWTLCAWSLAYNHAQILVIPDTLQDARFRENAKVTGFPGVRFYCGAPLIASNGHRLGTLCFADVAPRPGFDAASCSVMNNLSELVVRHLEKDIALKLKQRDNDVLKATYGQLQRTLDCFDHCVVLVDTSVEGWRVLHTNSAWAKLTGVERSEVLGKPLCEVFEGAAGAKVPNAELEKAAGRCFDFQVTSAKLRLSSPLGNPKGGFVLTFRPASREGMDESVVPIGIPAFLRPVPDADGGHGGEAAANSSARRFYFMSVDLAGKALQSRASSVLSAATSTWSAGGSEIVEGLELGHLLGKGSFGSVYYGTWLGTPVAVKVMDTDVRSALARGGSGAAEAILGQQLRHPNVVATLKWVARKVDRPNATTSIMASYDTDIMSRTKNAMTPNPKKALPATEGVADGAAADGTAAAAAGPDSSACAAGAADGADGQGAWPVINFDAQLHQLEEAPATATSNTVSTDWPALQPSAGANTQGGKVSCAAALVRGSEAVNSIVGTARTRISEDAGSGSNMIQTWILLEFCDKGCLQEAIDRGWLRTERSALQGGPNLAAVLATAREVASALAYLHAANVVHGDLSGWNVMLCSSGTAAAEGGRGFVAKVADFGLSRTLEIRSKMQTANYGTLSHMPPELVLHGTVSRAVDVYSFGVLLWQMYTGSRPWAGLTHSQIIMLIGSGEARLVFPPNTPRSYEALMRSCTDRDPDQRPPFTEVVKSLEEMSEALKMQGWLD</sequence>
<reference evidence="8 9" key="1">
    <citation type="journal article" date="2023" name="Commun. Biol.">
        <title>Reorganization of the ancestral sex-determining regions during the evolution of trioecy in Pleodorina starrii.</title>
        <authorList>
            <person name="Takahashi K."/>
            <person name="Suzuki S."/>
            <person name="Kawai-Toyooka H."/>
            <person name="Yamamoto K."/>
            <person name="Hamaji T."/>
            <person name="Ootsuki R."/>
            <person name="Yamaguchi H."/>
            <person name="Kawachi M."/>
            <person name="Higashiyama T."/>
            <person name="Nozaki H."/>
        </authorList>
    </citation>
    <scope>NUCLEOTIDE SEQUENCE [LARGE SCALE GENOMIC DNA]</scope>
    <source>
        <strain evidence="8 9">NIES-4479</strain>
    </source>
</reference>
<comment type="caution">
    <text evidence="8">The sequence shown here is derived from an EMBL/GenBank/DDBJ whole genome shotgun (WGS) entry which is preliminary data.</text>
</comment>
<keyword evidence="4" id="KW-0067">ATP-binding</keyword>
<protein>
    <recommendedName>
        <fullName evidence="10">Protein kinase domain-containing protein</fullName>
    </recommendedName>
</protein>